<reference evidence="10" key="1">
    <citation type="submission" date="2021-11" db="EMBL/GenBank/DDBJ databases">
        <title>Cultivation dependent microbiological survey of springs from the worlds oldest radium mine currently devoted to the extraction of radon-saturated water.</title>
        <authorList>
            <person name="Kapinusova G."/>
            <person name="Smrhova T."/>
            <person name="Strejcek M."/>
            <person name="Suman J."/>
            <person name="Jani K."/>
            <person name="Pajer P."/>
            <person name="Uhlik O."/>
        </authorList>
    </citation>
    <scope>NUCLEOTIDE SEQUENCE [LARGE SCALE GENOMIC DNA]</scope>
    <source>
        <strain evidence="10">J379</strain>
    </source>
</reference>
<dbReference type="SUPFAM" id="SSF103473">
    <property type="entry name" value="MFS general substrate transporter"/>
    <property type="match status" value="1"/>
</dbReference>
<proteinExistence type="predicted"/>
<dbReference type="PROSITE" id="PS50850">
    <property type="entry name" value="MFS"/>
    <property type="match status" value="1"/>
</dbReference>
<evidence type="ECO:0000313" key="10">
    <source>
        <dbReference type="Proteomes" id="UP001058860"/>
    </source>
</evidence>
<keyword evidence="3" id="KW-1003">Cell membrane</keyword>
<dbReference type="NCBIfam" id="TIGR00711">
    <property type="entry name" value="efflux_EmrB"/>
    <property type="match status" value="1"/>
</dbReference>
<feature type="transmembrane region" description="Helical" evidence="7">
    <location>
        <begin position="298"/>
        <end position="319"/>
    </location>
</feature>
<feature type="transmembrane region" description="Helical" evidence="7">
    <location>
        <begin position="40"/>
        <end position="61"/>
    </location>
</feature>
<gene>
    <name evidence="9" type="ORF">LRS13_06980</name>
</gene>
<dbReference type="InterPro" id="IPR004638">
    <property type="entry name" value="EmrB-like"/>
</dbReference>
<keyword evidence="10" id="KW-1185">Reference proteome</keyword>
<feature type="transmembrane region" description="Helical" evidence="7">
    <location>
        <begin position="432"/>
        <end position="452"/>
    </location>
</feature>
<dbReference type="CDD" id="cd17321">
    <property type="entry name" value="MFS_MMR_MDR_like"/>
    <property type="match status" value="1"/>
</dbReference>
<feature type="transmembrane region" description="Helical" evidence="7">
    <location>
        <begin position="162"/>
        <end position="180"/>
    </location>
</feature>
<evidence type="ECO:0000256" key="2">
    <source>
        <dbReference type="ARBA" id="ARBA00022448"/>
    </source>
</evidence>
<comment type="subcellular location">
    <subcellularLocation>
        <location evidence="1">Cell membrane</location>
        <topology evidence="1">Multi-pass membrane protein</topology>
    </subcellularLocation>
</comment>
<evidence type="ECO:0000256" key="5">
    <source>
        <dbReference type="ARBA" id="ARBA00022989"/>
    </source>
</evidence>
<evidence type="ECO:0000256" key="6">
    <source>
        <dbReference type="ARBA" id="ARBA00023136"/>
    </source>
</evidence>
<dbReference type="RefSeq" id="WP_353865719.1">
    <property type="nucleotide sequence ID" value="NZ_CP088295.1"/>
</dbReference>
<feature type="transmembrane region" description="Helical" evidence="7">
    <location>
        <begin position="326"/>
        <end position="347"/>
    </location>
</feature>
<evidence type="ECO:0000313" key="9">
    <source>
        <dbReference type="EMBL" id="UUY05259.1"/>
    </source>
</evidence>
<dbReference type="EMBL" id="CP088295">
    <property type="protein sequence ID" value="UUY05259.1"/>
    <property type="molecule type" value="Genomic_DNA"/>
</dbReference>
<dbReference type="Proteomes" id="UP001058860">
    <property type="component" value="Chromosome"/>
</dbReference>
<dbReference type="Pfam" id="PF07690">
    <property type="entry name" value="MFS_1"/>
    <property type="match status" value="1"/>
</dbReference>
<evidence type="ECO:0000256" key="1">
    <source>
        <dbReference type="ARBA" id="ARBA00004651"/>
    </source>
</evidence>
<dbReference type="InterPro" id="IPR036259">
    <property type="entry name" value="MFS_trans_sf"/>
</dbReference>
<dbReference type="Gene3D" id="1.20.1250.20">
    <property type="entry name" value="MFS general substrate transporter like domains"/>
    <property type="match status" value="1"/>
</dbReference>
<feature type="transmembrane region" description="Helical" evidence="7">
    <location>
        <begin position="398"/>
        <end position="420"/>
    </location>
</feature>
<dbReference type="InterPro" id="IPR020846">
    <property type="entry name" value="MFS_dom"/>
</dbReference>
<sequence>MTRQRWTLLVVCAATAMLMLDIAVVNTALSAIADDLDAGLTGLQWVVDAYTVALAAVVLTAGSLADRLGRKRVFIAGLALFTVSSAACALANDIVMLDVARAVQGLGAAAMFAVSLALLADAFPGDEERAGALAAYGATIGAAFAFGPLVGGALTTGLGWEWIFLINVPVGLAIIAVTLLKVRESVDPLARPVDWAGQAALGVALLLIVTGLLRGNEEGWGSTQIVAMLGGGAAMLLVFGLIERRVAHPMLPLGLFRNPTFTGAQVAAFAISASFFAVFLYTTLYLQQILGLSAIEAGLVYLPGTIIMFIVSGATASLGDRLSHPAMVTIGLLLVGAGMAMGVLLQVDSAWTMMLPITVVALIGTGLFNPAVSALALRAVPMRDAGLAAGVNDTFRQAGIAVGVAGLGALFPAGSALGGGDPQGFVDGLHEASIVCAVIAVSGAVIFAALMARRAPALEAVPEAA</sequence>
<keyword evidence="5 7" id="KW-1133">Transmembrane helix</keyword>
<keyword evidence="4 7" id="KW-0812">Transmembrane</keyword>
<evidence type="ECO:0000259" key="8">
    <source>
        <dbReference type="PROSITE" id="PS50850"/>
    </source>
</evidence>
<accession>A0ABY5PKR0</accession>
<feature type="transmembrane region" description="Helical" evidence="7">
    <location>
        <begin position="130"/>
        <end position="150"/>
    </location>
</feature>
<evidence type="ECO:0000256" key="4">
    <source>
        <dbReference type="ARBA" id="ARBA00022692"/>
    </source>
</evidence>
<dbReference type="InterPro" id="IPR011701">
    <property type="entry name" value="MFS"/>
</dbReference>
<feature type="transmembrane region" description="Helical" evidence="7">
    <location>
        <begin position="192"/>
        <end position="213"/>
    </location>
</feature>
<feature type="transmembrane region" description="Helical" evidence="7">
    <location>
        <begin position="263"/>
        <end position="286"/>
    </location>
</feature>
<keyword evidence="2" id="KW-0813">Transport</keyword>
<evidence type="ECO:0000256" key="7">
    <source>
        <dbReference type="SAM" id="Phobius"/>
    </source>
</evidence>
<feature type="transmembrane region" description="Helical" evidence="7">
    <location>
        <begin position="102"/>
        <end position="123"/>
    </location>
</feature>
<dbReference type="Gene3D" id="1.20.1720.10">
    <property type="entry name" value="Multidrug resistance protein D"/>
    <property type="match status" value="1"/>
</dbReference>
<protein>
    <submittedName>
        <fullName evidence="9">MFS transporter</fullName>
    </submittedName>
</protein>
<evidence type="ECO:0000256" key="3">
    <source>
        <dbReference type="ARBA" id="ARBA00022475"/>
    </source>
</evidence>
<dbReference type="PANTHER" id="PTHR42718:SF49">
    <property type="entry name" value="EXPORT PROTEIN"/>
    <property type="match status" value="1"/>
</dbReference>
<feature type="domain" description="Major facilitator superfamily (MFS) profile" evidence="8">
    <location>
        <begin position="7"/>
        <end position="455"/>
    </location>
</feature>
<keyword evidence="6 7" id="KW-0472">Membrane</keyword>
<organism evidence="9 10">
    <name type="scientific">Svornostia abyssi</name>
    <dbReference type="NCBI Taxonomy" id="2898438"/>
    <lineage>
        <taxon>Bacteria</taxon>
        <taxon>Bacillati</taxon>
        <taxon>Actinomycetota</taxon>
        <taxon>Thermoleophilia</taxon>
        <taxon>Solirubrobacterales</taxon>
        <taxon>Baekduiaceae</taxon>
        <taxon>Svornostia</taxon>
    </lineage>
</organism>
<feature type="transmembrane region" description="Helical" evidence="7">
    <location>
        <begin position="73"/>
        <end position="96"/>
    </location>
</feature>
<dbReference type="PANTHER" id="PTHR42718">
    <property type="entry name" value="MAJOR FACILITATOR SUPERFAMILY MULTIDRUG TRANSPORTER MFSC"/>
    <property type="match status" value="1"/>
</dbReference>
<feature type="transmembrane region" description="Helical" evidence="7">
    <location>
        <begin position="353"/>
        <end position="377"/>
    </location>
</feature>
<feature type="transmembrane region" description="Helical" evidence="7">
    <location>
        <begin position="225"/>
        <end position="242"/>
    </location>
</feature>
<dbReference type="PRINTS" id="PR01036">
    <property type="entry name" value="TCRTETB"/>
</dbReference>
<name>A0ABY5PKR0_9ACTN</name>